<accession>A0ABR7MCV7</accession>
<evidence type="ECO:0000256" key="7">
    <source>
        <dbReference type="ARBA" id="ARBA00038093"/>
    </source>
</evidence>
<evidence type="ECO:0000259" key="8">
    <source>
        <dbReference type="Pfam" id="PF01850"/>
    </source>
</evidence>
<name>A0ABR7MCV7_9BACT</name>
<evidence type="ECO:0000256" key="3">
    <source>
        <dbReference type="ARBA" id="ARBA00022722"/>
    </source>
</evidence>
<feature type="domain" description="PIN" evidence="8">
    <location>
        <begin position="6"/>
        <end position="119"/>
    </location>
</feature>
<protein>
    <recommendedName>
        <fullName evidence="8">PIN domain-containing protein</fullName>
    </recommendedName>
</protein>
<dbReference type="InterPro" id="IPR029060">
    <property type="entry name" value="PIN-like_dom_sf"/>
</dbReference>
<keyword evidence="2" id="KW-1277">Toxin-antitoxin system</keyword>
<keyword evidence="3" id="KW-0540">Nuclease</keyword>
<evidence type="ECO:0000313" key="10">
    <source>
        <dbReference type="Proteomes" id="UP000765802"/>
    </source>
</evidence>
<dbReference type="RefSeq" id="WP_187257983.1">
    <property type="nucleotide sequence ID" value="NZ_JBHULF010000019.1"/>
</dbReference>
<dbReference type="CDD" id="cd18738">
    <property type="entry name" value="PIN_VapC4-5_FitB-like"/>
    <property type="match status" value="1"/>
</dbReference>
<dbReference type="PANTHER" id="PTHR33653">
    <property type="entry name" value="RIBONUCLEASE VAPC2"/>
    <property type="match status" value="1"/>
</dbReference>
<proteinExistence type="inferred from homology"/>
<dbReference type="InterPro" id="IPR050556">
    <property type="entry name" value="Type_II_TA_system_RNase"/>
</dbReference>
<gene>
    <name evidence="9" type="ORF">BC349_16505</name>
</gene>
<dbReference type="Gene3D" id="3.40.50.1010">
    <property type="entry name" value="5'-nuclease"/>
    <property type="match status" value="1"/>
</dbReference>
<comment type="caution">
    <text evidence="9">The sequence shown here is derived from an EMBL/GenBank/DDBJ whole genome shotgun (WGS) entry which is preliminary data.</text>
</comment>
<dbReference type="InterPro" id="IPR002716">
    <property type="entry name" value="PIN_dom"/>
</dbReference>
<keyword evidence="4" id="KW-0479">Metal-binding</keyword>
<dbReference type="EMBL" id="MBUA01000029">
    <property type="protein sequence ID" value="MBC6492659.1"/>
    <property type="molecule type" value="Genomic_DNA"/>
</dbReference>
<dbReference type="Proteomes" id="UP000765802">
    <property type="component" value="Unassembled WGS sequence"/>
</dbReference>
<organism evidence="9 10">
    <name type="scientific">Flavihumibacter stibioxidans</name>
    <dbReference type="NCBI Taxonomy" id="1834163"/>
    <lineage>
        <taxon>Bacteria</taxon>
        <taxon>Pseudomonadati</taxon>
        <taxon>Bacteroidota</taxon>
        <taxon>Chitinophagia</taxon>
        <taxon>Chitinophagales</taxon>
        <taxon>Chitinophagaceae</taxon>
        <taxon>Flavihumibacter</taxon>
    </lineage>
</organism>
<dbReference type="PANTHER" id="PTHR33653:SF1">
    <property type="entry name" value="RIBONUCLEASE VAPC2"/>
    <property type="match status" value="1"/>
</dbReference>
<keyword evidence="5" id="KW-0378">Hydrolase</keyword>
<keyword evidence="6" id="KW-0460">Magnesium</keyword>
<dbReference type="Pfam" id="PF01850">
    <property type="entry name" value="PIN"/>
    <property type="match status" value="1"/>
</dbReference>
<evidence type="ECO:0000256" key="5">
    <source>
        <dbReference type="ARBA" id="ARBA00022801"/>
    </source>
</evidence>
<comment type="cofactor">
    <cofactor evidence="1">
        <name>Mg(2+)</name>
        <dbReference type="ChEBI" id="CHEBI:18420"/>
    </cofactor>
</comment>
<keyword evidence="10" id="KW-1185">Reference proteome</keyword>
<dbReference type="SUPFAM" id="SSF88723">
    <property type="entry name" value="PIN domain-like"/>
    <property type="match status" value="1"/>
</dbReference>
<evidence type="ECO:0000313" key="9">
    <source>
        <dbReference type="EMBL" id="MBC6492659.1"/>
    </source>
</evidence>
<sequence length="129" mass="14361">MEQPQYLIDTNAVIDYLGKKLPSPAMDFMNGVIDAVPNVSVITKIEVLGFNAPDEHYQLLAGFMNDATVLDLTSTLVDTSIDIRKKYKTKLPDAVIAATALVYDLILITRNTSDFKNINGLKMINPWEK</sequence>
<comment type="similarity">
    <text evidence="7">Belongs to the PINc/VapC protein family.</text>
</comment>
<evidence type="ECO:0000256" key="4">
    <source>
        <dbReference type="ARBA" id="ARBA00022723"/>
    </source>
</evidence>
<evidence type="ECO:0000256" key="6">
    <source>
        <dbReference type="ARBA" id="ARBA00022842"/>
    </source>
</evidence>
<reference evidence="9 10" key="1">
    <citation type="submission" date="2016-07" db="EMBL/GenBank/DDBJ databases">
        <title>Genome analysis of Flavihumibacter stibioxidans YS-17.</title>
        <authorList>
            <person name="Shi K."/>
            <person name="Han Y."/>
            <person name="Wang G."/>
        </authorList>
    </citation>
    <scope>NUCLEOTIDE SEQUENCE [LARGE SCALE GENOMIC DNA]</scope>
    <source>
        <strain evidence="9 10">YS-17</strain>
    </source>
</reference>
<evidence type="ECO:0000256" key="1">
    <source>
        <dbReference type="ARBA" id="ARBA00001946"/>
    </source>
</evidence>
<evidence type="ECO:0000256" key="2">
    <source>
        <dbReference type="ARBA" id="ARBA00022649"/>
    </source>
</evidence>